<organism evidence="2 3">
    <name type="scientific">Dichotomopilus funicola</name>
    <dbReference type="NCBI Taxonomy" id="1934379"/>
    <lineage>
        <taxon>Eukaryota</taxon>
        <taxon>Fungi</taxon>
        <taxon>Dikarya</taxon>
        <taxon>Ascomycota</taxon>
        <taxon>Pezizomycotina</taxon>
        <taxon>Sordariomycetes</taxon>
        <taxon>Sordariomycetidae</taxon>
        <taxon>Sordariales</taxon>
        <taxon>Chaetomiaceae</taxon>
        <taxon>Dichotomopilus</taxon>
    </lineage>
</organism>
<protein>
    <recommendedName>
        <fullName evidence="1">Protein-lysine N-methyltransferase EFM6</fullName>
        <ecNumber evidence="1">2.1.1.-</ecNumber>
    </recommendedName>
    <alternativeName>
        <fullName evidence="1">Elongation factor methyltransferase 6</fullName>
    </alternativeName>
</protein>
<keyword evidence="1 2" id="KW-0489">Methyltransferase</keyword>
<dbReference type="PANTHER" id="PTHR14614:SF152">
    <property type="entry name" value="PROTEIN-LYSINE N-METHYLTRANSFERASE EFM6"/>
    <property type="match status" value="1"/>
</dbReference>
<sequence>MLLTKERSPSPDFSPLAFCEDLAPLPEYKAAGTIQVDFAGLLSEPLQLHEDLASGCGGQLWPAGMVLAKHMLRYQRESLKSARILELGAGGGVVGLSVARGCTDLEHPLILSDMVEMEALMQHNISLNKLDEKAKARVLNWGEPLPQEIVDFKPDVILAADCVYFEPSFPLLMKTLHDLFALTPTATVFFCYKKRRKADNKFFTAARRAFTVTEIKDEDSPVFSKNGIFLCTFTHQK</sequence>
<proteinExistence type="inferred from homology"/>
<evidence type="ECO:0000313" key="2">
    <source>
        <dbReference type="EMBL" id="KAK4144262.1"/>
    </source>
</evidence>
<evidence type="ECO:0000256" key="1">
    <source>
        <dbReference type="HAMAP-Rule" id="MF_03198"/>
    </source>
</evidence>
<keyword evidence="3" id="KW-1185">Reference proteome</keyword>
<keyword evidence="1" id="KW-0808">Transferase</keyword>
<comment type="similarity">
    <text evidence="1">Belongs to the class I-like SAM-binding methyltransferase superfamily. METTL21 family. EFM6 subfamily.</text>
</comment>
<comment type="function">
    <text evidence="1">S-adenosyl-L-methionine-dependent protein-lysine N-methyltransferase that methylates elongation factor 1-alpha.</text>
</comment>
<dbReference type="EC" id="2.1.1.-" evidence="1"/>
<keyword evidence="1" id="KW-0949">S-adenosyl-L-methionine</keyword>
<dbReference type="InterPro" id="IPR029063">
    <property type="entry name" value="SAM-dependent_MTases_sf"/>
</dbReference>
<feature type="binding site" evidence="1">
    <location>
        <position position="160"/>
    </location>
    <ligand>
        <name>S-adenosyl-L-methionine</name>
        <dbReference type="ChEBI" id="CHEBI:59789"/>
    </ligand>
</feature>
<dbReference type="Proteomes" id="UP001302676">
    <property type="component" value="Unassembled WGS sequence"/>
</dbReference>
<dbReference type="AlphaFoldDB" id="A0AAN6ZMU7"/>
<reference evidence="2" key="2">
    <citation type="submission" date="2023-05" db="EMBL/GenBank/DDBJ databases">
        <authorList>
            <consortium name="Lawrence Berkeley National Laboratory"/>
            <person name="Steindorff A."/>
            <person name="Hensen N."/>
            <person name="Bonometti L."/>
            <person name="Westerberg I."/>
            <person name="Brannstrom I.O."/>
            <person name="Guillou S."/>
            <person name="Cros-Aarteil S."/>
            <person name="Calhoun S."/>
            <person name="Haridas S."/>
            <person name="Kuo A."/>
            <person name="Mondo S."/>
            <person name="Pangilinan J."/>
            <person name="Riley R."/>
            <person name="Labutti K."/>
            <person name="Andreopoulos B."/>
            <person name="Lipzen A."/>
            <person name="Chen C."/>
            <person name="Yanf M."/>
            <person name="Daum C."/>
            <person name="Ng V."/>
            <person name="Clum A."/>
            <person name="Ohm R."/>
            <person name="Martin F."/>
            <person name="Silar P."/>
            <person name="Natvig D."/>
            <person name="Lalanne C."/>
            <person name="Gautier V."/>
            <person name="Ament-Velasquez S.L."/>
            <person name="Kruys A."/>
            <person name="Hutchinson M.I."/>
            <person name="Powell A.J."/>
            <person name="Barry K."/>
            <person name="Miller A.N."/>
            <person name="Grigoriev I.V."/>
            <person name="Debuchy R."/>
            <person name="Gladieux P."/>
            <person name="Thoren M.H."/>
            <person name="Johannesson H."/>
        </authorList>
    </citation>
    <scope>NUCLEOTIDE SEQUENCE</scope>
    <source>
        <strain evidence="2">CBS 141.50</strain>
    </source>
</reference>
<feature type="binding site" evidence="1">
    <location>
        <position position="113"/>
    </location>
    <ligand>
        <name>S-adenosyl-L-methionine</name>
        <dbReference type="ChEBI" id="CHEBI:59789"/>
    </ligand>
</feature>
<dbReference type="SUPFAM" id="SSF53335">
    <property type="entry name" value="S-adenosyl-L-methionine-dependent methyltransferases"/>
    <property type="match status" value="1"/>
</dbReference>
<dbReference type="PANTHER" id="PTHR14614">
    <property type="entry name" value="HEPATOCELLULAR CARCINOMA-ASSOCIATED ANTIGEN"/>
    <property type="match status" value="1"/>
</dbReference>
<feature type="binding site" evidence="1">
    <location>
        <begin position="88"/>
        <end position="90"/>
    </location>
    <ligand>
        <name>S-adenosyl-L-methionine</name>
        <dbReference type="ChEBI" id="CHEBI:59789"/>
    </ligand>
</feature>
<dbReference type="GO" id="GO:0016279">
    <property type="term" value="F:protein-lysine N-methyltransferase activity"/>
    <property type="evidence" value="ECO:0007669"/>
    <property type="project" value="UniProtKB-UniRule"/>
</dbReference>
<dbReference type="GO" id="GO:0005829">
    <property type="term" value="C:cytosol"/>
    <property type="evidence" value="ECO:0007669"/>
    <property type="project" value="TreeGrafter"/>
</dbReference>
<dbReference type="Pfam" id="PF10294">
    <property type="entry name" value="Methyltransf_16"/>
    <property type="match status" value="1"/>
</dbReference>
<evidence type="ECO:0000313" key="3">
    <source>
        <dbReference type="Proteomes" id="UP001302676"/>
    </source>
</evidence>
<feature type="binding site" evidence="1">
    <location>
        <position position="61"/>
    </location>
    <ligand>
        <name>S-adenosyl-L-methionine</name>
        <dbReference type="ChEBI" id="CHEBI:59789"/>
    </ligand>
</feature>
<feature type="binding site" evidence="1">
    <location>
        <position position="141"/>
    </location>
    <ligand>
        <name>S-adenosyl-L-methionine</name>
        <dbReference type="ChEBI" id="CHEBI:59789"/>
    </ligand>
</feature>
<gene>
    <name evidence="1" type="primary">EFM6</name>
    <name evidence="2" type="ORF">C8A04DRAFT_36726</name>
</gene>
<keyword evidence="1" id="KW-0963">Cytoplasm</keyword>
<name>A0AAN6ZMU7_9PEZI</name>
<dbReference type="InterPro" id="IPR033684">
    <property type="entry name" value="EFM6"/>
</dbReference>
<dbReference type="InterPro" id="IPR019410">
    <property type="entry name" value="Methyltransf_16"/>
</dbReference>
<reference evidence="2" key="1">
    <citation type="journal article" date="2023" name="Mol. Phylogenet. Evol.">
        <title>Genome-scale phylogeny and comparative genomics of the fungal order Sordariales.</title>
        <authorList>
            <person name="Hensen N."/>
            <person name="Bonometti L."/>
            <person name="Westerberg I."/>
            <person name="Brannstrom I.O."/>
            <person name="Guillou S."/>
            <person name="Cros-Aarteil S."/>
            <person name="Calhoun S."/>
            <person name="Haridas S."/>
            <person name="Kuo A."/>
            <person name="Mondo S."/>
            <person name="Pangilinan J."/>
            <person name="Riley R."/>
            <person name="LaButti K."/>
            <person name="Andreopoulos B."/>
            <person name="Lipzen A."/>
            <person name="Chen C."/>
            <person name="Yan M."/>
            <person name="Daum C."/>
            <person name="Ng V."/>
            <person name="Clum A."/>
            <person name="Steindorff A."/>
            <person name="Ohm R.A."/>
            <person name="Martin F."/>
            <person name="Silar P."/>
            <person name="Natvig D.O."/>
            <person name="Lalanne C."/>
            <person name="Gautier V."/>
            <person name="Ament-Velasquez S.L."/>
            <person name="Kruys A."/>
            <person name="Hutchinson M.I."/>
            <person name="Powell A.J."/>
            <person name="Barry K."/>
            <person name="Miller A.N."/>
            <person name="Grigoriev I.V."/>
            <person name="Debuchy R."/>
            <person name="Gladieux P."/>
            <person name="Hiltunen Thoren M."/>
            <person name="Johannesson H."/>
        </authorList>
    </citation>
    <scope>NUCLEOTIDE SEQUENCE</scope>
    <source>
        <strain evidence="2">CBS 141.50</strain>
    </source>
</reference>
<dbReference type="Gene3D" id="3.40.50.150">
    <property type="entry name" value="Vaccinia Virus protein VP39"/>
    <property type="match status" value="1"/>
</dbReference>
<comment type="caution">
    <text evidence="2">The sequence shown here is derived from an EMBL/GenBank/DDBJ whole genome shotgun (WGS) entry which is preliminary data.</text>
</comment>
<accession>A0AAN6ZMU7</accession>
<dbReference type="GO" id="GO:0032259">
    <property type="term" value="P:methylation"/>
    <property type="evidence" value="ECO:0007669"/>
    <property type="project" value="UniProtKB-KW"/>
</dbReference>
<dbReference type="EMBL" id="MU853578">
    <property type="protein sequence ID" value="KAK4144262.1"/>
    <property type="molecule type" value="Genomic_DNA"/>
</dbReference>
<dbReference type="HAMAP" id="MF_03198">
    <property type="entry name" value="Methyltr_EFM6"/>
    <property type="match status" value="1"/>
</dbReference>
<comment type="subcellular location">
    <subcellularLocation>
        <location evidence="1">Cytoplasm</location>
    </subcellularLocation>
</comment>